<feature type="coiled-coil region" evidence="1">
    <location>
        <begin position="250"/>
        <end position="284"/>
    </location>
</feature>
<feature type="domain" description="BBH37-like helical" evidence="2">
    <location>
        <begin position="129"/>
        <end position="309"/>
    </location>
</feature>
<dbReference type="RefSeq" id="WP_012622227.1">
    <property type="nucleotide sequence ID" value="NC_011857.1"/>
</dbReference>
<evidence type="ECO:0000313" key="3">
    <source>
        <dbReference type="EMBL" id="ACL34531.1"/>
    </source>
</evidence>
<keyword evidence="4" id="KW-1185">Reference proteome</keyword>
<dbReference type="NCBIfam" id="NF033721">
    <property type="entry name" value="P12_lipo"/>
    <property type="match status" value="1"/>
</dbReference>
<evidence type="ECO:0000256" key="1">
    <source>
        <dbReference type="SAM" id="Coils"/>
    </source>
</evidence>
<dbReference type="Pfam" id="PF25672">
    <property type="entry name" value="BBH37"/>
    <property type="match status" value="1"/>
</dbReference>
<dbReference type="InterPro" id="IPR057717">
    <property type="entry name" value="BBH37-like_helical"/>
</dbReference>
<evidence type="ECO:0000313" key="4">
    <source>
        <dbReference type="Proteomes" id="UP000006103"/>
    </source>
</evidence>
<dbReference type="PROSITE" id="PS51257">
    <property type="entry name" value="PROKAR_LIPOPROTEIN"/>
    <property type="match status" value="1"/>
</dbReference>
<geneLocation type="plasmid" evidence="3 4">
    <name>PBr_lp36</name>
</geneLocation>
<dbReference type="InterPro" id="IPR058057">
    <property type="entry name" value="BBH37-like"/>
</dbReference>
<dbReference type="Proteomes" id="UP000006103">
    <property type="component" value="Plasmid PBr_lp36"/>
</dbReference>
<keyword evidence="3" id="KW-0614">Plasmid</keyword>
<keyword evidence="1" id="KW-0175">Coiled coil</keyword>
<accession>B8F0P2</accession>
<name>B8F0P2_BORGR</name>
<evidence type="ECO:0000259" key="2">
    <source>
        <dbReference type="Pfam" id="PF25672"/>
    </source>
</evidence>
<gene>
    <name evidence="3" type="ORF">BGAPBR_K0009</name>
</gene>
<protein>
    <recommendedName>
        <fullName evidence="2">BBH37-like helical domain-containing protein</fullName>
    </recommendedName>
</protein>
<organism evidence="3 4">
    <name type="scientific">Borreliella garinii PBr</name>
    <dbReference type="NCBI Taxonomy" id="498743"/>
    <lineage>
        <taxon>Bacteria</taxon>
        <taxon>Pseudomonadati</taxon>
        <taxon>Spirochaetota</taxon>
        <taxon>Spirochaetia</taxon>
        <taxon>Spirochaetales</taxon>
        <taxon>Borreliaceae</taxon>
        <taxon>Borreliella</taxon>
    </lineage>
</organism>
<proteinExistence type="predicted"/>
<dbReference type="AlphaFoldDB" id="B8F0P2"/>
<dbReference type="EMBL" id="CP001302">
    <property type="protein sequence ID" value="ACL34531.1"/>
    <property type="molecule type" value="Genomic_DNA"/>
</dbReference>
<sequence>MQRNLFLYTLLTIGLISCSLDSKLFDNKEQKNKNDIKNALDSIQKNTLNKLYDNQEEKKGVKNFEELKDGGLISPTPAESLASTRPTIEKENIGPVVSLETSNNKASIPTTTTISIEHNQKKEIKKEQLLPSTKEEKRADKEIKNIENAIRGSGFPKLIEDMRSLKHEYTSIRSDFYDVIDKINNKITSLMKNRHKNRTKITELRQLQNNLNTENEFDEIMTHIDIAEQDIGSAALFFNEAKESLKEGIIKRLENENRTALLLSKQALNKAEDALSKLENYSSKKNLAMGRNKIIKKLIEQAKTALSKS</sequence>
<reference evidence="3 4" key="1">
    <citation type="journal article" date="2011" name="J. Bacteriol.">
        <title>Whole-genome sequences of two Borrelia afzelii and two Borrelia garinii Lyme disease agent isolates.</title>
        <authorList>
            <person name="Casjens S.R."/>
            <person name="Mongodin E.F."/>
            <person name="Qiu W.-G."/>
            <person name="Dunn J.J."/>
            <person name="Luft B.J."/>
            <person name="Fraser-Liggett C.M."/>
            <person name="Schutzer S.E."/>
        </authorList>
    </citation>
    <scope>NUCLEOTIDE SEQUENCE [LARGE SCALE GENOMIC DNA]</scope>
    <source>
        <strain evidence="3 4">PBr</strain>
    </source>
</reference>